<keyword evidence="2" id="KW-0521">NADP</keyword>
<gene>
    <name evidence="6" type="ORF">HK099_003526</name>
</gene>
<dbReference type="EMBL" id="JADGJW010000023">
    <property type="protein sequence ID" value="KAJ3227073.1"/>
    <property type="molecule type" value="Genomic_DNA"/>
</dbReference>
<feature type="coiled-coil region" evidence="5">
    <location>
        <begin position="257"/>
        <end position="284"/>
    </location>
</feature>
<protein>
    <recommendedName>
        <fullName evidence="8">NAD(P)-binding protein</fullName>
    </recommendedName>
</protein>
<reference evidence="6" key="1">
    <citation type="submission" date="2020-05" db="EMBL/GenBank/DDBJ databases">
        <title>Phylogenomic resolution of chytrid fungi.</title>
        <authorList>
            <person name="Stajich J.E."/>
            <person name="Amses K."/>
            <person name="Simmons R."/>
            <person name="Seto K."/>
            <person name="Myers J."/>
            <person name="Bonds A."/>
            <person name="Quandt C.A."/>
            <person name="Barry K."/>
            <person name="Liu P."/>
            <person name="Grigoriev I."/>
            <person name="Longcore J.E."/>
            <person name="James T.Y."/>
        </authorList>
    </citation>
    <scope>NUCLEOTIDE SEQUENCE</scope>
    <source>
        <strain evidence="6">JEL0476</strain>
    </source>
</reference>
<keyword evidence="5" id="KW-0175">Coiled coil</keyword>
<dbReference type="Proteomes" id="UP001211065">
    <property type="component" value="Unassembled WGS sequence"/>
</dbReference>
<keyword evidence="3" id="KW-0560">Oxidoreductase</keyword>
<evidence type="ECO:0000256" key="2">
    <source>
        <dbReference type="ARBA" id="ARBA00022857"/>
    </source>
</evidence>
<evidence type="ECO:0000256" key="4">
    <source>
        <dbReference type="RuleBase" id="RU000363"/>
    </source>
</evidence>
<dbReference type="InterPro" id="IPR036291">
    <property type="entry name" value="NAD(P)-bd_dom_sf"/>
</dbReference>
<keyword evidence="7" id="KW-1185">Reference proteome</keyword>
<accession>A0AAD5UB39</accession>
<dbReference type="Pfam" id="PF00106">
    <property type="entry name" value="adh_short"/>
    <property type="match status" value="1"/>
</dbReference>
<dbReference type="InterPro" id="IPR020904">
    <property type="entry name" value="Sc_DH/Rdtase_CS"/>
</dbReference>
<evidence type="ECO:0008006" key="8">
    <source>
        <dbReference type="Google" id="ProtNLM"/>
    </source>
</evidence>
<dbReference type="Gene3D" id="3.40.50.720">
    <property type="entry name" value="NAD(P)-binding Rossmann-like Domain"/>
    <property type="match status" value="1"/>
</dbReference>
<sequence length="358" mass="39254">MSRLIGKTVFITGASAGIGKATAVEFAKAGSNLILAARRIERLEQLKAEFQTNYPKIKVLNLQLDVANKNLVDKTISSLPSEFSNIDILVNNAGLALGVDTIEDVTSDAIDTMFDVNVKGLLYVTKAILPGMKKRNSGHIINVSSIAGRETYPGGGIYCASKHAVDAITNTLRKELVSTALNVTSIDPGLVETEFSEVRLQDKTKAANVYKSLSSPPLTGQDIAETIVFTASRPPHVQIAAVTIFPTCQAACTVVDRKKARRISQDIENNIKKEEKLRQLEKKKGKAVKIVLLGTGDSGKSTVLKQMKINYGVEFNRQGIPEDERTLRNDDIEKFWNDEGIQKVFGRAKEYTLQENIF</sequence>
<evidence type="ECO:0000313" key="6">
    <source>
        <dbReference type="EMBL" id="KAJ3227073.1"/>
    </source>
</evidence>
<dbReference type="AlphaFoldDB" id="A0AAD5UB39"/>
<evidence type="ECO:0000256" key="3">
    <source>
        <dbReference type="ARBA" id="ARBA00023002"/>
    </source>
</evidence>
<dbReference type="Gene3D" id="3.40.50.300">
    <property type="entry name" value="P-loop containing nucleotide triphosphate hydrolases"/>
    <property type="match status" value="1"/>
</dbReference>
<proteinExistence type="inferred from homology"/>
<evidence type="ECO:0000313" key="7">
    <source>
        <dbReference type="Proteomes" id="UP001211065"/>
    </source>
</evidence>
<comment type="caution">
    <text evidence="6">The sequence shown here is derived from an EMBL/GenBank/DDBJ whole genome shotgun (WGS) entry which is preliminary data.</text>
</comment>
<dbReference type="InterPro" id="IPR027417">
    <property type="entry name" value="P-loop_NTPase"/>
</dbReference>
<dbReference type="PRINTS" id="PR00080">
    <property type="entry name" value="SDRFAMILY"/>
</dbReference>
<dbReference type="GO" id="GO:0016616">
    <property type="term" value="F:oxidoreductase activity, acting on the CH-OH group of donors, NAD or NADP as acceptor"/>
    <property type="evidence" value="ECO:0007669"/>
    <property type="project" value="UniProtKB-ARBA"/>
</dbReference>
<dbReference type="PANTHER" id="PTHR42901">
    <property type="entry name" value="ALCOHOL DEHYDROGENASE"/>
    <property type="match status" value="1"/>
</dbReference>
<dbReference type="PROSITE" id="PS00061">
    <property type="entry name" value="ADH_SHORT"/>
    <property type="match status" value="1"/>
</dbReference>
<evidence type="ECO:0000256" key="5">
    <source>
        <dbReference type="SAM" id="Coils"/>
    </source>
</evidence>
<dbReference type="SUPFAM" id="SSF51735">
    <property type="entry name" value="NAD(P)-binding Rossmann-fold domains"/>
    <property type="match status" value="1"/>
</dbReference>
<name>A0AAD5UB39_9FUNG</name>
<dbReference type="PRINTS" id="PR00081">
    <property type="entry name" value="GDHRDH"/>
</dbReference>
<dbReference type="PANTHER" id="PTHR42901:SF1">
    <property type="entry name" value="ALCOHOL DEHYDROGENASE"/>
    <property type="match status" value="1"/>
</dbReference>
<evidence type="ECO:0000256" key="1">
    <source>
        <dbReference type="ARBA" id="ARBA00006484"/>
    </source>
</evidence>
<comment type="similarity">
    <text evidence="1 4">Belongs to the short-chain dehydrogenases/reductases (SDR) family.</text>
</comment>
<organism evidence="6 7">
    <name type="scientific">Clydaea vesicula</name>
    <dbReference type="NCBI Taxonomy" id="447962"/>
    <lineage>
        <taxon>Eukaryota</taxon>
        <taxon>Fungi</taxon>
        <taxon>Fungi incertae sedis</taxon>
        <taxon>Chytridiomycota</taxon>
        <taxon>Chytridiomycota incertae sedis</taxon>
        <taxon>Chytridiomycetes</taxon>
        <taxon>Lobulomycetales</taxon>
        <taxon>Lobulomycetaceae</taxon>
        <taxon>Clydaea</taxon>
    </lineage>
</organism>
<dbReference type="InterPro" id="IPR002347">
    <property type="entry name" value="SDR_fam"/>
</dbReference>
<dbReference type="FunFam" id="3.40.50.720:FF:000047">
    <property type="entry name" value="NADP-dependent L-serine/L-allo-threonine dehydrogenase"/>
    <property type="match status" value="1"/>
</dbReference>
<dbReference type="SUPFAM" id="SSF52540">
    <property type="entry name" value="P-loop containing nucleoside triphosphate hydrolases"/>
    <property type="match status" value="1"/>
</dbReference>